<dbReference type="Gene3D" id="1.10.1060.10">
    <property type="entry name" value="Alpha-helical ferredoxin"/>
    <property type="match status" value="1"/>
</dbReference>
<evidence type="ECO:0000256" key="3">
    <source>
        <dbReference type="ARBA" id="ARBA00023002"/>
    </source>
</evidence>
<dbReference type="Pfam" id="PF13183">
    <property type="entry name" value="Fer4_8"/>
    <property type="match status" value="1"/>
</dbReference>
<gene>
    <name evidence="8" type="ORF">C0039_08960</name>
</gene>
<dbReference type="InterPro" id="IPR051460">
    <property type="entry name" value="HdrC_iron-sulfur_subunit"/>
</dbReference>
<feature type="domain" description="4Fe-4S ferredoxin-type" evidence="7">
    <location>
        <begin position="282"/>
        <end position="313"/>
    </location>
</feature>
<keyword evidence="2" id="KW-0479">Metal-binding</keyword>
<evidence type="ECO:0000256" key="2">
    <source>
        <dbReference type="ARBA" id="ARBA00022723"/>
    </source>
</evidence>
<keyword evidence="3" id="KW-0560">Oxidoreductase</keyword>
<keyword evidence="4" id="KW-0408">Iron</keyword>
<accession>A0A2N5X3W4</accession>
<keyword evidence="5" id="KW-0411">Iron-sulfur</keyword>
<dbReference type="PROSITE" id="PS51379">
    <property type="entry name" value="4FE4S_FER_2"/>
    <property type="match status" value="1"/>
</dbReference>
<dbReference type="PANTHER" id="PTHR43255:SF1">
    <property type="entry name" value="IRON-SULFUR-BINDING OXIDOREDUCTASE FADF-RELATED"/>
    <property type="match status" value="1"/>
</dbReference>
<feature type="transmembrane region" description="Helical" evidence="6">
    <location>
        <begin position="78"/>
        <end position="101"/>
    </location>
</feature>
<keyword evidence="6" id="KW-1133">Transmembrane helix</keyword>
<keyword evidence="6" id="KW-0472">Membrane</keyword>
<dbReference type="InterPro" id="IPR009051">
    <property type="entry name" value="Helical_ferredxn"/>
</dbReference>
<dbReference type="InterPro" id="IPR017896">
    <property type="entry name" value="4Fe4S_Fe-S-bd"/>
</dbReference>
<dbReference type="Proteomes" id="UP000235005">
    <property type="component" value="Unassembled WGS sequence"/>
</dbReference>
<dbReference type="AlphaFoldDB" id="A0A2N5X3W4"/>
<dbReference type="PROSITE" id="PS00198">
    <property type="entry name" value="4FE4S_FER_1"/>
    <property type="match status" value="1"/>
</dbReference>
<dbReference type="SUPFAM" id="SSF46548">
    <property type="entry name" value="alpha-helical ferredoxin"/>
    <property type="match status" value="1"/>
</dbReference>
<dbReference type="Pfam" id="PF02754">
    <property type="entry name" value="CCG"/>
    <property type="match status" value="2"/>
</dbReference>
<feature type="transmembrane region" description="Helical" evidence="6">
    <location>
        <begin position="121"/>
        <end position="138"/>
    </location>
</feature>
<protein>
    <submittedName>
        <fullName evidence="8">(Fe-S)-binding protein</fullName>
    </submittedName>
</protein>
<dbReference type="InterPro" id="IPR017900">
    <property type="entry name" value="4Fe4S_Fe_S_CS"/>
</dbReference>
<keyword evidence="1" id="KW-0004">4Fe-4S</keyword>
<keyword evidence="9" id="KW-1185">Reference proteome</keyword>
<evidence type="ECO:0000313" key="8">
    <source>
        <dbReference type="EMBL" id="PLW69181.1"/>
    </source>
</evidence>
<feature type="transmembrane region" description="Helical" evidence="6">
    <location>
        <begin position="6"/>
        <end position="27"/>
    </location>
</feature>
<comment type="caution">
    <text evidence="8">The sequence shown here is derived from an EMBL/GenBank/DDBJ whole genome shotgun (WGS) entry which is preliminary data.</text>
</comment>
<feature type="transmembrane region" description="Helical" evidence="6">
    <location>
        <begin position="159"/>
        <end position="178"/>
    </location>
</feature>
<dbReference type="GO" id="GO:0046872">
    <property type="term" value="F:metal ion binding"/>
    <property type="evidence" value="ECO:0007669"/>
    <property type="project" value="UniProtKB-KW"/>
</dbReference>
<dbReference type="InterPro" id="IPR004017">
    <property type="entry name" value="Cys_rich_dom"/>
</dbReference>
<dbReference type="Gene3D" id="1.20.950.20">
    <property type="entry name" value="Transmembrane di-heme cytochromes, Chain C"/>
    <property type="match status" value="1"/>
</dbReference>
<evidence type="ECO:0000259" key="7">
    <source>
        <dbReference type="PROSITE" id="PS51379"/>
    </source>
</evidence>
<keyword evidence="6" id="KW-0812">Transmembrane</keyword>
<dbReference type="GO" id="GO:0005886">
    <property type="term" value="C:plasma membrane"/>
    <property type="evidence" value="ECO:0007669"/>
    <property type="project" value="TreeGrafter"/>
</dbReference>
<dbReference type="PANTHER" id="PTHR43255">
    <property type="entry name" value="IRON-SULFUR-BINDING OXIDOREDUCTASE FADF-RELATED-RELATED"/>
    <property type="match status" value="1"/>
</dbReference>
<evidence type="ECO:0000313" key="9">
    <source>
        <dbReference type="Proteomes" id="UP000235005"/>
    </source>
</evidence>
<sequence length="660" mass="72916">MDIIPTYNYFILAALLLGALYSLYLGLRKYLRRVEQGRPWFGEKLTLDGARARFNAATFIKRGLMTSRLKQRPVAGSFHGIMFIGALLLIFGHAVFMLDFVGIDVYQGWFGYLFLQLGREVGGILLFTGVAFFLIRRLNPPDRLTAGGKTRSGFERGEAFLLVIVIAGFITEGFRLAFEVSPGNGEFLGSAIGAVLSRTFGEEGSMLGMQIMWWVHGLMGCAFIAMIAHSPFSHMLLGPTNSAFAHKLPGINLPPINFDFDEDDDGEEEMSFGAAKLADLTQKNLLDASACLWCGRCHEVCPAAQTGKDLSPKRVMAVCAEFMEEDKFDDDSLIDVLGQEAMFACTTCAACVEVCPVSNNPAEVIVEFRRHFVMDRSEMPETMAAANRNLESRGHPFVGTASNPEDWRKGLDVPFFQPGITEYLLWIGCSVAYEERAQEIARAMVKILEAAGVSYGIFEEAGCTGDPAKMMGNEMQFVEIAETNIEEFKDKQIQKVITMCAHCYNSFDRYYPELGADWQTIPHSVFIEDLQAQGKLVMAAKSDEKITFHDPCYLARHNNIVDAPRNVIASVGELIEMPRSKKESFCCGAGGGNYWGGQGGTARVSDVRMQEAFDTGADKIATSCSFCNLMLTSSSSKHTEERKVFDVAELVAEKITIIDS</sequence>
<dbReference type="OrthoDB" id="9794954at2"/>
<evidence type="ECO:0000256" key="6">
    <source>
        <dbReference type="SAM" id="Phobius"/>
    </source>
</evidence>
<name>A0A2N5X3W4_9GAMM</name>
<evidence type="ECO:0000256" key="1">
    <source>
        <dbReference type="ARBA" id="ARBA00022485"/>
    </source>
</evidence>
<evidence type="ECO:0000256" key="5">
    <source>
        <dbReference type="ARBA" id="ARBA00023014"/>
    </source>
</evidence>
<dbReference type="SUPFAM" id="SSF103501">
    <property type="entry name" value="Respiratory nitrate reductase 1 gamma chain"/>
    <property type="match status" value="1"/>
</dbReference>
<dbReference type="InterPro" id="IPR036197">
    <property type="entry name" value="NarG-like_sf"/>
</dbReference>
<dbReference type="EMBL" id="PKUS01000008">
    <property type="protein sequence ID" value="PLW69181.1"/>
    <property type="molecule type" value="Genomic_DNA"/>
</dbReference>
<dbReference type="RefSeq" id="WP_075999955.1">
    <property type="nucleotide sequence ID" value="NZ_PKUS01000008.1"/>
</dbReference>
<dbReference type="GO" id="GO:0016491">
    <property type="term" value="F:oxidoreductase activity"/>
    <property type="evidence" value="ECO:0007669"/>
    <property type="project" value="UniProtKB-KW"/>
</dbReference>
<reference evidence="8 9" key="1">
    <citation type="submission" date="2018-01" db="EMBL/GenBank/DDBJ databases">
        <title>The draft genome sequence of Halioglobus lutimaris HF004.</title>
        <authorList>
            <person name="Du Z.-J."/>
            <person name="Shi M.-J."/>
        </authorList>
    </citation>
    <scope>NUCLEOTIDE SEQUENCE [LARGE SCALE GENOMIC DNA]</scope>
    <source>
        <strain evidence="8 9">HF004</strain>
    </source>
</reference>
<organism evidence="8 9">
    <name type="scientific">Pseudohalioglobus lutimaris</name>
    <dbReference type="NCBI Taxonomy" id="1737061"/>
    <lineage>
        <taxon>Bacteria</taxon>
        <taxon>Pseudomonadati</taxon>
        <taxon>Pseudomonadota</taxon>
        <taxon>Gammaproteobacteria</taxon>
        <taxon>Cellvibrionales</taxon>
        <taxon>Halieaceae</taxon>
        <taxon>Pseudohalioglobus</taxon>
    </lineage>
</organism>
<dbReference type="GO" id="GO:0051539">
    <property type="term" value="F:4 iron, 4 sulfur cluster binding"/>
    <property type="evidence" value="ECO:0007669"/>
    <property type="project" value="UniProtKB-KW"/>
</dbReference>
<proteinExistence type="predicted"/>
<evidence type="ECO:0000256" key="4">
    <source>
        <dbReference type="ARBA" id="ARBA00023004"/>
    </source>
</evidence>